<dbReference type="PANTHER" id="PTHR46300">
    <property type="entry name" value="P450, PUTATIVE (EUROFUNG)-RELATED-RELATED"/>
    <property type="match status" value="1"/>
</dbReference>
<dbReference type="Pfam" id="PF00750">
    <property type="entry name" value="tRNA-synt_1d"/>
    <property type="match status" value="1"/>
</dbReference>
<dbReference type="Gene3D" id="3.40.50.620">
    <property type="entry name" value="HUPs"/>
    <property type="match status" value="1"/>
</dbReference>
<dbReference type="InterPro" id="IPR050364">
    <property type="entry name" value="Cytochrome_P450_fung"/>
</dbReference>
<comment type="similarity">
    <text evidence="2">Belongs to the cytochrome P450 family.</text>
</comment>
<comment type="caution">
    <text evidence="17">The sequence shown here is derived from an EMBL/GenBank/DDBJ whole genome shotgun (WGS) entry which is preliminary data.</text>
</comment>
<dbReference type="NCBIfam" id="TIGR00456">
    <property type="entry name" value="argS"/>
    <property type="match status" value="1"/>
</dbReference>
<evidence type="ECO:0000256" key="7">
    <source>
        <dbReference type="ARBA" id="ARBA00022840"/>
    </source>
</evidence>
<dbReference type="InterPro" id="IPR001412">
    <property type="entry name" value="aa-tRNA-synth_I_CS"/>
</dbReference>
<dbReference type="PRINTS" id="PR00463">
    <property type="entry name" value="EP450I"/>
</dbReference>
<keyword evidence="6" id="KW-0547">Nucleotide-binding</keyword>
<feature type="compositionally biased region" description="Basic and acidic residues" evidence="14">
    <location>
        <begin position="862"/>
        <end position="872"/>
    </location>
</feature>
<evidence type="ECO:0000313" key="18">
    <source>
        <dbReference type="Proteomes" id="UP001583172"/>
    </source>
</evidence>
<dbReference type="EC" id="6.1.1.19" evidence="3"/>
<dbReference type="SMART" id="SM01016">
    <property type="entry name" value="Arg_tRNA_synt_N"/>
    <property type="match status" value="1"/>
</dbReference>
<dbReference type="SMART" id="SM00836">
    <property type="entry name" value="DALR_1"/>
    <property type="match status" value="1"/>
</dbReference>
<name>A0ABR3VQV7_HUMIN</name>
<evidence type="ECO:0000256" key="1">
    <source>
        <dbReference type="ARBA" id="ARBA00005594"/>
    </source>
</evidence>
<dbReference type="Gene3D" id="3.30.1360.70">
    <property type="entry name" value="Arginyl tRNA synthetase N-terminal domain"/>
    <property type="match status" value="1"/>
</dbReference>
<evidence type="ECO:0000256" key="2">
    <source>
        <dbReference type="ARBA" id="ARBA00010617"/>
    </source>
</evidence>
<keyword evidence="11" id="KW-0030">Aminoacyl-tRNA synthetase</keyword>
<dbReference type="SUPFAM" id="SSF48264">
    <property type="entry name" value="Cytochrome P450"/>
    <property type="match status" value="1"/>
</dbReference>
<evidence type="ECO:0000256" key="12">
    <source>
        <dbReference type="ARBA" id="ARBA00033033"/>
    </source>
</evidence>
<gene>
    <name evidence="17" type="ORF">VTJ49DRAFT_1136</name>
</gene>
<feature type="domain" description="DALR anticodon binding" evidence="15">
    <location>
        <begin position="516"/>
        <end position="631"/>
    </location>
</feature>
<keyword evidence="7" id="KW-0067">ATP-binding</keyword>
<reference evidence="17 18" key="1">
    <citation type="journal article" date="2024" name="Commun. Biol.">
        <title>Comparative genomic analysis of thermophilic fungi reveals convergent evolutionary adaptations and gene losses.</title>
        <authorList>
            <person name="Steindorff A.S."/>
            <person name="Aguilar-Pontes M.V."/>
            <person name="Robinson A.J."/>
            <person name="Andreopoulos B."/>
            <person name="LaButti K."/>
            <person name="Kuo A."/>
            <person name="Mondo S."/>
            <person name="Riley R."/>
            <person name="Otillar R."/>
            <person name="Haridas S."/>
            <person name="Lipzen A."/>
            <person name="Grimwood J."/>
            <person name="Schmutz J."/>
            <person name="Clum A."/>
            <person name="Reid I.D."/>
            <person name="Moisan M.C."/>
            <person name="Butler G."/>
            <person name="Nguyen T.T.M."/>
            <person name="Dewar K."/>
            <person name="Conant G."/>
            <person name="Drula E."/>
            <person name="Henrissat B."/>
            <person name="Hansel C."/>
            <person name="Singer S."/>
            <person name="Hutchinson M.I."/>
            <person name="de Vries R.P."/>
            <person name="Natvig D.O."/>
            <person name="Powell A.J."/>
            <person name="Tsang A."/>
            <person name="Grigoriev I.V."/>
        </authorList>
    </citation>
    <scope>NUCLEOTIDE SEQUENCE [LARGE SCALE GENOMIC DNA]</scope>
    <source>
        <strain evidence="17 18">CBS 620.91</strain>
    </source>
</reference>
<keyword evidence="10" id="KW-0408">Iron</keyword>
<keyword evidence="4" id="KW-0436">Ligase</keyword>
<dbReference type="EMBL" id="JAZGSY010000014">
    <property type="protein sequence ID" value="KAL1843543.1"/>
    <property type="molecule type" value="Genomic_DNA"/>
</dbReference>
<evidence type="ECO:0000256" key="3">
    <source>
        <dbReference type="ARBA" id="ARBA00012837"/>
    </source>
</evidence>
<dbReference type="Proteomes" id="UP001583172">
    <property type="component" value="Unassembled WGS sequence"/>
</dbReference>
<dbReference type="InterPro" id="IPR001128">
    <property type="entry name" value="Cyt_P450"/>
</dbReference>
<accession>A0ABR3VQV7</accession>
<keyword evidence="8" id="KW-0648">Protein biosynthesis</keyword>
<dbReference type="Gene3D" id="1.10.630.10">
    <property type="entry name" value="Cytochrome P450"/>
    <property type="match status" value="1"/>
</dbReference>
<evidence type="ECO:0000256" key="4">
    <source>
        <dbReference type="ARBA" id="ARBA00022598"/>
    </source>
</evidence>
<organism evidence="17 18">
    <name type="scientific">Humicola insolens</name>
    <name type="common">Soft-rot fungus</name>
    <dbReference type="NCBI Taxonomy" id="85995"/>
    <lineage>
        <taxon>Eukaryota</taxon>
        <taxon>Fungi</taxon>
        <taxon>Dikarya</taxon>
        <taxon>Ascomycota</taxon>
        <taxon>Pezizomycotina</taxon>
        <taxon>Sordariomycetes</taxon>
        <taxon>Sordariomycetidae</taxon>
        <taxon>Sordariales</taxon>
        <taxon>Chaetomiaceae</taxon>
        <taxon>Mycothermus</taxon>
    </lineage>
</organism>
<dbReference type="SUPFAM" id="SSF55190">
    <property type="entry name" value="Arginyl-tRNA synthetase (ArgRS), N-terminal 'additional' domain"/>
    <property type="match status" value="1"/>
</dbReference>
<dbReference type="InterPro" id="IPR036695">
    <property type="entry name" value="Arg-tRNA-synth_N_sf"/>
</dbReference>
<comment type="similarity">
    <text evidence="1">Belongs to the class-I aminoacyl-tRNA synthetase family.</text>
</comment>
<dbReference type="Pfam" id="PF05746">
    <property type="entry name" value="DALR_1"/>
    <property type="match status" value="1"/>
</dbReference>
<evidence type="ECO:0000256" key="6">
    <source>
        <dbReference type="ARBA" id="ARBA00022741"/>
    </source>
</evidence>
<evidence type="ECO:0000256" key="10">
    <source>
        <dbReference type="ARBA" id="ARBA00023004"/>
    </source>
</evidence>
<evidence type="ECO:0000256" key="8">
    <source>
        <dbReference type="ARBA" id="ARBA00022917"/>
    </source>
</evidence>
<dbReference type="SUPFAM" id="SSF47323">
    <property type="entry name" value="Anticodon-binding domain of a subclass of class I aminoacyl-tRNA synthetases"/>
    <property type="match status" value="1"/>
</dbReference>
<dbReference type="InterPro" id="IPR036396">
    <property type="entry name" value="Cyt_P450_sf"/>
</dbReference>
<dbReference type="CDD" id="cd07956">
    <property type="entry name" value="Anticodon_Ia_Arg"/>
    <property type="match status" value="1"/>
</dbReference>
<keyword evidence="9" id="KW-0560">Oxidoreductase</keyword>
<keyword evidence="18" id="KW-1185">Reference proteome</keyword>
<evidence type="ECO:0000259" key="15">
    <source>
        <dbReference type="SMART" id="SM00836"/>
    </source>
</evidence>
<dbReference type="CDD" id="cd00671">
    <property type="entry name" value="ArgRS_core"/>
    <property type="match status" value="1"/>
</dbReference>
<dbReference type="InterPro" id="IPR035684">
    <property type="entry name" value="ArgRS_core"/>
</dbReference>
<evidence type="ECO:0000256" key="13">
    <source>
        <dbReference type="ARBA" id="ARBA00049339"/>
    </source>
</evidence>
<protein>
    <recommendedName>
        <fullName evidence="3">arginine--tRNA ligase</fullName>
        <ecNumber evidence="3">6.1.1.19</ecNumber>
    </recommendedName>
    <alternativeName>
        <fullName evidence="12">Arginyl-tRNA synthetase</fullName>
    </alternativeName>
</protein>
<sequence>MDQLAQKIGAMSLQAMSEKYPNCYPELNPFDFFRAHLANVLADVTGVDPAIIYPALSWTSGLDKGDLIMAAPALRVKGAKPDELVKQWSEKFPENDPLWEKPTAVNYFLAFYLRGNVAIKTVIPMIQKYGAAYGRNPAHGLRDPKDPSKGKKRIIVEFSSPNIAKPFHAGHLRSTIIGGFLANLFEGAGWDVIRINYLGDWGKQYGLLALAYERYGDEEALNKDPINHLFQLYVRINNEMSTEKEDIQKRREAGEDVTELEANSLDEQARRYFKKMTDRDPAALEMWRRFRDLSIVRYKETYARLNIRFDEYSGESQVSEESMDRIGREMEEKKICKEDKGAMIVDFSELVPGKEGKRLEKPIVRKRDGTALYLTRDISELLARHEKYKFDRMIYVVASAQDLHLKQLFKIIELLGHKDIADKCQHVNFGLVLGMSTRKGTVKFLDDILRDVADKMHETMRKNEEKYKQVENPEATADTLGISSVMVQDMSGKRINNYTFNMDAMTSFEGDTGPYLQYAHARVSSIRRRAELTDEDLASADLSLLTEKHAINIARLLAQWPDTVQTTLRTLEPTTVLTYLFKMTHALSSSYDHLQVVGSSRPSIVQQHTMIEKILLMVFAAYVLAATIRYLYRLYKLPKGARFLPGPIGIPFIGRIHDLPAKCMWVKIYEWSKTYGPIYQTEIFGTTHVWITSEKVATDVLSKKSSIYSDRPLIPNLPDNRTSGDYLALLGRTDTWHRQRKLCNHLMHTSASASLHSYPTLERDRFLYLMARDPANYIEWIEQFTSRTVSWLSPSGALPNIVSALRHLPVWLSPWQQKERKRHELEDRLFRANVEYVVRDVERRQGTPSFLRTFVAEKLAREEAEQTNKKENGGGSTTPSRKGVSDVVEAMHVVGLMAIAGALTIGSPIQSFILAMCHYPEWQRKLQEELDGVLGGRCPEWEDRENLPLLRAVVKEVIRWRPPVPTGIPHALEADDVHDGYFIPGGATIHALEWGITRDETMYPDPETFNPGRWVDPSYPTYREPLTRYPNLSGFSQFGFGRRTCQGIPIVEQDLMLTMGGLAWAFDIRKKRDPVTGKEIPVHWNDFTPLLIAKPAPFQFDVVPRSEERLKVVRQRYTAAVHAYDKAQRAKPMDIGKFEGDLGERIYGDEKAHADAFVPAEGVWVDVGFGAVLHGEQGERGEEVVCGVPPPSQRLRDQVTRGREDGHGATATASGMAEEGKDVRFRPSGSGDGRAEE</sequence>
<dbReference type="Gene3D" id="1.10.730.10">
    <property type="entry name" value="Isoleucyl-tRNA Synthetase, Domain 1"/>
    <property type="match status" value="1"/>
</dbReference>
<dbReference type="PANTHER" id="PTHR46300:SF8">
    <property type="entry name" value="CYTOCHROME P450 2E1"/>
    <property type="match status" value="1"/>
</dbReference>
<dbReference type="SUPFAM" id="SSF52374">
    <property type="entry name" value="Nucleotidylyl transferase"/>
    <property type="match status" value="1"/>
</dbReference>
<feature type="region of interest" description="Disordered" evidence="14">
    <location>
        <begin position="862"/>
        <end position="884"/>
    </location>
</feature>
<dbReference type="InterPro" id="IPR008909">
    <property type="entry name" value="DALR_anticod-bd"/>
</dbReference>
<feature type="compositionally biased region" description="Basic and acidic residues" evidence="14">
    <location>
        <begin position="1194"/>
        <end position="1207"/>
    </location>
</feature>
<dbReference type="PROSITE" id="PS00178">
    <property type="entry name" value="AA_TRNA_LIGASE_I"/>
    <property type="match status" value="1"/>
</dbReference>
<dbReference type="InterPro" id="IPR009080">
    <property type="entry name" value="tRNAsynth_Ia_anticodon-bd"/>
</dbReference>
<comment type="catalytic activity">
    <reaction evidence="13">
        <text>tRNA(Arg) + L-arginine + ATP = L-arginyl-tRNA(Arg) + AMP + diphosphate</text>
        <dbReference type="Rhea" id="RHEA:20301"/>
        <dbReference type="Rhea" id="RHEA-COMP:9658"/>
        <dbReference type="Rhea" id="RHEA-COMP:9673"/>
        <dbReference type="ChEBI" id="CHEBI:30616"/>
        <dbReference type="ChEBI" id="CHEBI:32682"/>
        <dbReference type="ChEBI" id="CHEBI:33019"/>
        <dbReference type="ChEBI" id="CHEBI:78442"/>
        <dbReference type="ChEBI" id="CHEBI:78513"/>
        <dbReference type="ChEBI" id="CHEBI:456215"/>
        <dbReference type="EC" id="6.1.1.19"/>
    </reaction>
</comment>
<evidence type="ECO:0000256" key="5">
    <source>
        <dbReference type="ARBA" id="ARBA00022723"/>
    </source>
</evidence>
<dbReference type="CDD" id="cd11065">
    <property type="entry name" value="CYP64-like"/>
    <property type="match status" value="1"/>
</dbReference>
<keyword evidence="5" id="KW-0479">Metal-binding</keyword>
<dbReference type="InterPro" id="IPR002401">
    <property type="entry name" value="Cyt_P450_E_grp-I"/>
</dbReference>
<dbReference type="Pfam" id="PF00067">
    <property type="entry name" value="p450"/>
    <property type="match status" value="2"/>
</dbReference>
<dbReference type="InterPro" id="IPR001278">
    <property type="entry name" value="Arg-tRNA-ligase"/>
</dbReference>
<feature type="region of interest" description="Disordered" evidence="14">
    <location>
        <begin position="1189"/>
        <end position="1237"/>
    </location>
</feature>
<dbReference type="InterPro" id="IPR005148">
    <property type="entry name" value="Arg-tRNA-synth_N"/>
</dbReference>
<evidence type="ECO:0000256" key="11">
    <source>
        <dbReference type="ARBA" id="ARBA00023146"/>
    </source>
</evidence>
<feature type="domain" description="Arginyl tRNA synthetase N-terminal" evidence="16">
    <location>
        <begin position="31"/>
        <end position="113"/>
    </location>
</feature>
<dbReference type="InterPro" id="IPR014729">
    <property type="entry name" value="Rossmann-like_a/b/a_fold"/>
</dbReference>
<evidence type="ECO:0000313" key="17">
    <source>
        <dbReference type="EMBL" id="KAL1843543.1"/>
    </source>
</evidence>
<proteinExistence type="inferred from homology"/>
<evidence type="ECO:0000259" key="16">
    <source>
        <dbReference type="SMART" id="SM01016"/>
    </source>
</evidence>
<evidence type="ECO:0000256" key="14">
    <source>
        <dbReference type="SAM" id="MobiDB-lite"/>
    </source>
</evidence>
<evidence type="ECO:0000256" key="9">
    <source>
        <dbReference type="ARBA" id="ARBA00023002"/>
    </source>
</evidence>